<dbReference type="InterPro" id="IPR027417">
    <property type="entry name" value="P-loop_NTPase"/>
</dbReference>
<dbReference type="STRING" id="2163413.A0A4V1AE35"/>
<dbReference type="SUPFAM" id="SSF52540">
    <property type="entry name" value="P-loop containing nucleoside triphosphate hydrolases"/>
    <property type="match status" value="1"/>
</dbReference>
<sequence>MSIPGFSGPNGFAGLSLIVNVEIPAKSEWRFECPFKLIMKVKITDGVGEIFGTELPNDVEIRLTGCKYAIYAPLPTGCKLQYETAPNKEELNISNEEERISEYISDESPALQYTNLHFALDVMRQEAAADPAKKGPRVLVLGSSQSGKTALAKTLASYAVKMDRVPLFVNLDPKEGVFSVPGSLTATPISDSLDIESVNGWGGSTTSGATYHNPKQPLVKSYGFYDVSDNVDLYKYQVSQLGIAALSRALQDDQIRAGGVIVDTPTLSMKDVTVIENIVSDFEINIIVVTGSDRLAVDLRRKFAHKIAKETLDVVKLAKNSAVAEVEGFFTRKLQEDTIKEYFNGNYRTRLSPYKTDVDMTNYTIYKVVKLSEYASQMAFLPSGDSYTAEETESEEKKEENTLDKFLLRLDEPTSSNLENSILAITQAPVPANGKVVPRDLLNASVLGYAHVSKVDDTKHRMSLLLPFPGQIPRNVLIATDIGYTE</sequence>
<dbReference type="GO" id="GO:0005849">
    <property type="term" value="C:mRNA cleavage factor complex"/>
    <property type="evidence" value="ECO:0007669"/>
    <property type="project" value="UniProtKB-UniRule"/>
</dbReference>
<dbReference type="InterPro" id="IPR032319">
    <property type="entry name" value="CLP1_P"/>
</dbReference>
<proteinExistence type="inferred from homology"/>
<evidence type="ECO:0000256" key="2">
    <source>
        <dbReference type="ARBA" id="ARBA00018706"/>
    </source>
</evidence>
<gene>
    <name evidence="10" type="primary">MPUL0B10460</name>
    <name evidence="8" type="synonym">CLP1</name>
    <name evidence="10" type="ORF">METSCH_B10460</name>
</gene>
<evidence type="ECO:0000256" key="5">
    <source>
        <dbReference type="ARBA" id="ARBA00022741"/>
    </source>
</evidence>
<reference evidence="11" key="1">
    <citation type="submission" date="2019-03" db="EMBL/GenBank/DDBJ databases">
        <title>Snf2 controls pulcherriminic acid biosynthesis and connects pigmentation and antifungal activity of the yeast Metschnikowia pulcherrima.</title>
        <authorList>
            <person name="Gore-Lloyd D."/>
            <person name="Sumann I."/>
            <person name="Brachmann A.O."/>
            <person name="Schneeberger K."/>
            <person name="Ortiz-Merino R.A."/>
            <person name="Moreno-Beltran M."/>
            <person name="Schlaefli M."/>
            <person name="Kirner P."/>
            <person name="Santos Kron A."/>
            <person name="Wolfe K.H."/>
            <person name="Piel J."/>
            <person name="Ahrens C.H."/>
            <person name="Henk D."/>
            <person name="Freimoser F.M."/>
        </authorList>
    </citation>
    <scope>NUCLEOTIDE SEQUENCE [LARGE SCALE GENOMIC DNA]</scope>
    <source>
        <strain evidence="11">APC 1.2</strain>
    </source>
</reference>
<dbReference type="PANTHER" id="PTHR12755">
    <property type="entry name" value="CLEAVAGE/POLYADENYLATION FACTOR IA SUBUNIT CLP1P"/>
    <property type="match status" value="1"/>
</dbReference>
<keyword evidence="10" id="KW-0418">Kinase</keyword>
<dbReference type="HAMAP" id="MF_03035">
    <property type="entry name" value="Clp1"/>
    <property type="match status" value="1"/>
</dbReference>
<comment type="function">
    <text evidence="8">Required for endonucleolytic cleavage during polyadenylation-dependent pre-mRNA 3'-end formation.</text>
</comment>
<feature type="domain" description="AAA+ ATPase" evidence="9">
    <location>
        <begin position="134"/>
        <end position="313"/>
    </location>
</feature>
<dbReference type="Pfam" id="PF16573">
    <property type="entry name" value="CLP1_N"/>
    <property type="match status" value="1"/>
</dbReference>
<keyword evidence="10" id="KW-0808">Transferase</keyword>
<comment type="subcellular location">
    <subcellularLocation>
        <location evidence="1 8">Nucleus</location>
    </subcellularLocation>
</comment>
<evidence type="ECO:0000259" key="9">
    <source>
        <dbReference type="SMART" id="SM00382"/>
    </source>
</evidence>
<organism evidence="10 11">
    <name type="scientific">Metschnikowia aff. pulcherrima</name>
    <dbReference type="NCBI Taxonomy" id="2163413"/>
    <lineage>
        <taxon>Eukaryota</taxon>
        <taxon>Fungi</taxon>
        <taxon>Dikarya</taxon>
        <taxon>Ascomycota</taxon>
        <taxon>Saccharomycotina</taxon>
        <taxon>Pichiomycetes</taxon>
        <taxon>Metschnikowiaceae</taxon>
        <taxon>Metschnikowia</taxon>
    </lineage>
</organism>
<evidence type="ECO:0000256" key="1">
    <source>
        <dbReference type="ARBA" id="ARBA00004123"/>
    </source>
</evidence>
<dbReference type="InterPro" id="IPR010655">
    <property type="entry name" value="Clp1_C"/>
</dbReference>
<feature type="binding site" evidence="8">
    <location>
        <position position="28"/>
    </location>
    <ligand>
        <name>ATP</name>
        <dbReference type="ChEBI" id="CHEBI:30616"/>
    </ligand>
</feature>
<dbReference type="GO" id="GO:0031124">
    <property type="term" value="P:mRNA 3'-end processing"/>
    <property type="evidence" value="ECO:0007669"/>
    <property type="project" value="UniProtKB-UniRule"/>
</dbReference>
<dbReference type="PANTHER" id="PTHR12755:SF6">
    <property type="entry name" value="POLYRIBONUCLEOTIDE 5'-HYDROXYL-KINASE CLP1"/>
    <property type="match status" value="1"/>
</dbReference>
<keyword evidence="5 8" id="KW-0547">Nucleotide-binding</keyword>
<evidence type="ECO:0000313" key="11">
    <source>
        <dbReference type="Proteomes" id="UP000292447"/>
    </source>
</evidence>
<evidence type="ECO:0000313" key="10">
    <source>
        <dbReference type="EMBL" id="QBM87833.1"/>
    </source>
</evidence>
<dbReference type="Gene3D" id="2.40.30.330">
    <property type="entry name" value="Pre-mRNA cleavage complex subunit Clp1, C-terminal domain"/>
    <property type="match status" value="1"/>
</dbReference>
<keyword evidence="4 8" id="KW-0507">mRNA processing</keyword>
<evidence type="ECO:0000256" key="3">
    <source>
        <dbReference type="ARBA" id="ARBA00019824"/>
    </source>
</evidence>
<dbReference type="GO" id="GO:0006388">
    <property type="term" value="P:tRNA splicing, via endonucleolytic cleavage and ligation"/>
    <property type="evidence" value="ECO:0007669"/>
    <property type="project" value="TreeGrafter"/>
</dbReference>
<protein>
    <recommendedName>
        <fullName evidence="3">Polynucleotide 5'-hydroxyl-kinase GRC3</fullName>
    </recommendedName>
    <alternativeName>
        <fullName evidence="2">Polynucleotide 5'-hydroxyl-kinase grc3</fullName>
    </alternativeName>
</protein>
<name>A0A4V1AE35_9ASCO</name>
<evidence type="ECO:0000256" key="6">
    <source>
        <dbReference type="ARBA" id="ARBA00022840"/>
    </source>
</evidence>
<feature type="binding site" evidence="8">
    <location>
        <begin position="145"/>
        <end position="150"/>
    </location>
    <ligand>
        <name>ATP</name>
        <dbReference type="ChEBI" id="CHEBI:30616"/>
    </ligand>
</feature>
<evidence type="ECO:0000256" key="4">
    <source>
        <dbReference type="ARBA" id="ARBA00022664"/>
    </source>
</evidence>
<dbReference type="Proteomes" id="UP000292447">
    <property type="component" value="Chromosome II"/>
</dbReference>
<dbReference type="Pfam" id="PF16575">
    <property type="entry name" value="CLP1_P"/>
    <property type="match status" value="1"/>
</dbReference>
<keyword evidence="6 8" id="KW-0067">ATP-binding</keyword>
<keyword evidence="11" id="KW-1185">Reference proteome</keyword>
<feature type="binding site" evidence="8">
    <location>
        <position position="67"/>
    </location>
    <ligand>
        <name>ATP</name>
        <dbReference type="ChEBI" id="CHEBI:30616"/>
    </ligand>
</feature>
<dbReference type="InterPro" id="IPR038239">
    <property type="entry name" value="Clp1_N_sf"/>
</dbReference>
<dbReference type="InterPro" id="IPR028606">
    <property type="entry name" value="Clp1"/>
</dbReference>
<dbReference type="Gene3D" id="3.40.50.300">
    <property type="entry name" value="P-loop containing nucleotide triphosphate hydrolases"/>
    <property type="match status" value="1"/>
</dbReference>
<dbReference type="InterPro" id="IPR045116">
    <property type="entry name" value="Clp1/Grc3"/>
</dbReference>
<dbReference type="EMBL" id="CP034457">
    <property type="protein sequence ID" value="QBM87833.1"/>
    <property type="molecule type" value="Genomic_DNA"/>
</dbReference>
<dbReference type="InterPro" id="IPR032324">
    <property type="entry name" value="Clp1_N"/>
</dbReference>
<dbReference type="AlphaFoldDB" id="A0A4V1AE35"/>
<dbReference type="InterPro" id="IPR038238">
    <property type="entry name" value="Clp1_C_sf"/>
</dbReference>
<dbReference type="Pfam" id="PF06807">
    <property type="entry name" value="Clp1"/>
    <property type="match status" value="1"/>
</dbReference>
<evidence type="ECO:0000256" key="8">
    <source>
        <dbReference type="HAMAP-Rule" id="MF_03035"/>
    </source>
</evidence>
<comment type="similarity">
    <text evidence="8">Belongs to the Clp1 family. Clp1 subfamily.</text>
</comment>
<dbReference type="SMART" id="SM00382">
    <property type="entry name" value="AAA"/>
    <property type="match status" value="1"/>
</dbReference>
<comment type="subunit">
    <text evidence="8">Component of a pre-mRNA cleavage factor complex. Interacts directly with PCF11.</text>
</comment>
<evidence type="ECO:0000256" key="7">
    <source>
        <dbReference type="ARBA" id="ARBA00023242"/>
    </source>
</evidence>
<accession>A0A4V1AE35</accession>
<keyword evidence="7 8" id="KW-0539">Nucleus</keyword>
<dbReference type="InterPro" id="IPR003593">
    <property type="entry name" value="AAA+_ATPase"/>
</dbReference>
<dbReference type="GO" id="GO:0051731">
    <property type="term" value="F:polynucleotide 5'-hydroxyl-kinase activity"/>
    <property type="evidence" value="ECO:0007669"/>
    <property type="project" value="InterPro"/>
</dbReference>
<dbReference type="GO" id="GO:0005524">
    <property type="term" value="F:ATP binding"/>
    <property type="evidence" value="ECO:0007669"/>
    <property type="project" value="UniProtKB-UniRule"/>
</dbReference>
<dbReference type="Gene3D" id="2.60.120.1030">
    <property type="entry name" value="Clp1, DNA binding domain"/>
    <property type="match status" value="1"/>
</dbReference>